<dbReference type="EMBL" id="PVUE01000018">
    <property type="protein sequence ID" value="PRZ39649.1"/>
    <property type="molecule type" value="Genomic_DNA"/>
</dbReference>
<dbReference type="InterPro" id="IPR011335">
    <property type="entry name" value="Restrct_endonuc-II-like"/>
</dbReference>
<dbReference type="InterPro" id="IPR012415">
    <property type="entry name" value="Restrct_endonuc_II_Cfr10I"/>
</dbReference>
<dbReference type="Pfam" id="PF07832">
    <property type="entry name" value="Bse634I"/>
    <property type="match status" value="1"/>
</dbReference>
<dbReference type="Gene3D" id="3.40.91.10">
    <property type="match status" value="1"/>
</dbReference>
<dbReference type="SUPFAM" id="SSF52980">
    <property type="entry name" value="Restriction endonuclease-like"/>
    <property type="match status" value="1"/>
</dbReference>
<accession>A0A2T0ZTG7</accession>
<evidence type="ECO:0000313" key="1">
    <source>
        <dbReference type="EMBL" id="PRZ39649.1"/>
    </source>
</evidence>
<dbReference type="Proteomes" id="UP000237752">
    <property type="component" value="Unassembled WGS sequence"/>
</dbReference>
<dbReference type="RefSeq" id="WP_170111130.1">
    <property type="nucleotide sequence ID" value="NZ_PVUE01000018.1"/>
</dbReference>
<evidence type="ECO:0000313" key="2">
    <source>
        <dbReference type="Proteomes" id="UP000237752"/>
    </source>
</evidence>
<comment type="caution">
    <text evidence="1">The sequence shown here is derived from an EMBL/GenBank/DDBJ whole genome shotgun (WGS) entry which is preliminary data.</text>
</comment>
<name>A0A2T0ZTG7_9ACTN</name>
<dbReference type="CDD" id="cd22360">
    <property type="entry name" value="SgrAI-like"/>
    <property type="match status" value="1"/>
</dbReference>
<keyword evidence="1" id="KW-0540">Nuclease</keyword>
<gene>
    <name evidence="1" type="ORF">CLV47_11813</name>
</gene>
<dbReference type="AlphaFoldDB" id="A0A2T0ZTG7"/>
<dbReference type="GO" id="GO:0004519">
    <property type="term" value="F:endonuclease activity"/>
    <property type="evidence" value="ECO:0007669"/>
    <property type="project" value="UniProtKB-KW"/>
</dbReference>
<keyword evidence="1" id="KW-0378">Hydrolase</keyword>
<keyword evidence="1" id="KW-0255">Endonuclease</keyword>
<keyword evidence="2" id="KW-1185">Reference proteome</keyword>
<protein>
    <submittedName>
        <fullName evidence="1">Cfr10I/Bse634I restriction endonuclease</fullName>
    </submittedName>
</protein>
<sequence>MPFRFSQVATNALSPEDRCIQDLRDAPIRNRKTQFRLLQQNMLAYTFGAALPGWGSSGLNAMPFQEVVRQPIANARAEGDYLYGSDFTLDSNAIAKVTGDIYETLTSAILWDAAAYWNSFMATGNWPTPRRYARPSVGRSERRQVGIVNLPRRYDWVRLLEPNAKARIAVLRDKLAENNLSMPTSTPDIAVVVLPDEVRKDDIWRTPFLNLDRGSQGTLSTAHTRLADSVEPGEIILAMALKSSLRSDRLYQPLYEANVMQLLLERHLGAPRVEFEVHALTAEGTGATAIYTAASLHSAGEPTAHRAVRELYEPANATQIVQRFFAFLNQRMATVSA</sequence>
<organism evidence="1 2">
    <name type="scientific">Antricoccus suffuscus</name>
    <dbReference type="NCBI Taxonomy" id="1629062"/>
    <lineage>
        <taxon>Bacteria</taxon>
        <taxon>Bacillati</taxon>
        <taxon>Actinomycetota</taxon>
        <taxon>Actinomycetes</taxon>
        <taxon>Geodermatophilales</taxon>
        <taxon>Antricoccaceae</taxon>
        <taxon>Antricoccus</taxon>
    </lineage>
</organism>
<reference evidence="1 2" key="1">
    <citation type="submission" date="2018-03" db="EMBL/GenBank/DDBJ databases">
        <title>Genomic Encyclopedia of Archaeal and Bacterial Type Strains, Phase II (KMG-II): from individual species to whole genera.</title>
        <authorList>
            <person name="Goeker M."/>
        </authorList>
    </citation>
    <scope>NUCLEOTIDE SEQUENCE [LARGE SCALE GENOMIC DNA]</scope>
    <source>
        <strain evidence="1 2">DSM 100065</strain>
    </source>
</reference>
<proteinExistence type="predicted"/>